<dbReference type="Gene3D" id="1.10.10.410">
    <property type="match status" value="1"/>
</dbReference>
<organism evidence="1 2">
    <name type="scientific">Thermalbibacter longus</name>
    <dbReference type="NCBI Taxonomy" id="2951981"/>
    <lineage>
        <taxon>Bacteria</taxon>
        <taxon>Pseudomonadati</taxon>
        <taxon>Thermomicrobiota</taxon>
        <taxon>Thermomicrobia</taxon>
        <taxon>Thermomicrobiales</taxon>
        <taxon>Thermomicrobiaceae</taxon>
        <taxon>Thermalbibacter</taxon>
    </lineage>
</organism>
<gene>
    <name evidence="1" type="ORF">NET02_07065</name>
</gene>
<evidence type="ECO:0000313" key="1">
    <source>
        <dbReference type="EMBL" id="MCM8748898.1"/>
    </source>
</evidence>
<dbReference type="PANTHER" id="PTHR28055">
    <property type="entry name" value="ALTERED INHERITANCE OF MITOCHONDRIA PROTEIN 41, MITOCHONDRIAL"/>
    <property type="match status" value="1"/>
</dbReference>
<dbReference type="InterPro" id="IPR042184">
    <property type="entry name" value="YqeY/Aim41_N"/>
</dbReference>
<dbReference type="AlphaFoldDB" id="A0AA41WD62"/>
<evidence type="ECO:0000313" key="2">
    <source>
        <dbReference type="Proteomes" id="UP001165306"/>
    </source>
</evidence>
<comment type="caution">
    <text evidence="1">The sequence shown here is derived from an EMBL/GenBank/DDBJ whole genome shotgun (WGS) entry which is preliminary data.</text>
</comment>
<dbReference type="Gene3D" id="1.10.1510.10">
    <property type="entry name" value="Uncharacterised protein YqeY/AIM41 PF09424, N-terminal domain"/>
    <property type="match status" value="1"/>
</dbReference>
<dbReference type="GO" id="GO:0016884">
    <property type="term" value="F:carbon-nitrogen ligase activity, with glutamine as amido-N-donor"/>
    <property type="evidence" value="ECO:0007669"/>
    <property type="project" value="InterPro"/>
</dbReference>
<dbReference type="SUPFAM" id="SSF89095">
    <property type="entry name" value="GatB/YqeY motif"/>
    <property type="match status" value="1"/>
</dbReference>
<dbReference type="InterPro" id="IPR003789">
    <property type="entry name" value="Asn/Gln_tRNA_amidoTrase-B-like"/>
</dbReference>
<dbReference type="EMBL" id="JAMSLR010000004">
    <property type="protein sequence ID" value="MCM8748898.1"/>
    <property type="molecule type" value="Genomic_DNA"/>
</dbReference>
<dbReference type="Proteomes" id="UP001165306">
    <property type="component" value="Unassembled WGS sequence"/>
</dbReference>
<dbReference type="PANTHER" id="PTHR28055:SF1">
    <property type="entry name" value="ALTERED INHERITANCE OF MITOCHONDRIA PROTEIN 41, MITOCHONDRIAL"/>
    <property type="match status" value="1"/>
</dbReference>
<dbReference type="InterPro" id="IPR019004">
    <property type="entry name" value="YqeY/Aim41"/>
</dbReference>
<dbReference type="InterPro" id="IPR023168">
    <property type="entry name" value="GatB_Yqey_C_2"/>
</dbReference>
<sequence length="164" mass="18355">MSNLAERLLNDLQEAVRAGDVNRRETLRFLRADIKNVEIERGRPLTDDEIVEVIRRQIRLRRDAIEQFAHGGRQDLVEREQAQISVLEEYLPPQLSADELLQFAREVAREVGASSPRDMGRVMPVLRERVGSRAEGRAIAEAARQALAELGGGAGSLMNDSSAR</sequence>
<dbReference type="Pfam" id="PF09424">
    <property type="entry name" value="YqeY"/>
    <property type="match status" value="1"/>
</dbReference>
<reference evidence="1" key="1">
    <citation type="submission" date="2022-06" db="EMBL/GenBank/DDBJ databases">
        <title>CFH 74404 Thermomicrobiaceae sp.</title>
        <authorList>
            <person name="Ming H."/>
            <person name="Li W.-J."/>
            <person name="Zhao Z."/>
        </authorList>
    </citation>
    <scope>NUCLEOTIDE SEQUENCE</scope>
    <source>
        <strain evidence="1">CFH 74404</strain>
    </source>
</reference>
<proteinExistence type="predicted"/>
<keyword evidence="2" id="KW-1185">Reference proteome</keyword>
<name>A0AA41WD62_9BACT</name>
<dbReference type="RefSeq" id="WP_284056680.1">
    <property type="nucleotide sequence ID" value="NZ_JAMSLR010000004.1"/>
</dbReference>
<protein>
    <submittedName>
        <fullName evidence="1">GatB/YqeY domain-containing protein</fullName>
    </submittedName>
</protein>
<accession>A0AA41WD62</accession>